<accession>A0AAN8UN37</accession>
<feature type="non-terminal residue" evidence="1">
    <location>
        <position position="1"/>
    </location>
</feature>
<keyword evidence="2" id="KW-1185">Reference proteome</keyword>
<dbReference type="AlphaFoldDB" id="A0AAN8UN37"/>
<protein>
    <submittedName>
        <fullName evidence="1">Ankyrin repeat</fullName>
    </submittedName>
</protein>
<dbReference type="Proteomes" id="UP001370490">
    <property type="component" value="Unassembled WGS sequence"/>
</dbReference>
<name>A0AAN8UN37_9MAGN</name>
<dbReference type="EMBL" id="JBAMMX010000022">
    <property type="protein sequence ID" value="KAK6918655.1"/>
    <property type="molecule type" value="Genomic_DNA"/>
</dbReference>
<dbReference type="SUPFAM" id="SSF48403">
    <property type="entry name" value="Ankyrin repeat"/>
    <property type="match status" value="1"/>
</dbReference>
<dbReference type="Gene3D" id="1.25.40.20">
    <property type="entry name" value="Ankyrin repeat-containing domain"/>
    <property type="match status" value="1"/>
</dbReference>
<reference evidence="1 2" key="1">
    <citation type="submission" date="2023-12" db="EMBL/GenBank/DDBJ databases">
        <title>A high-quality genome assembly for Dillenia turbinata (Dilleniales).</title>
        <authorList>
            <person name="Chanderbali A."/>
        </authorList>
    </citation>
    <scope>NUCLEOTIDE SEQUENCE [LARGE SCALE GENOMIC DNA]</scope>
    <source>
        <strain evidence="1">LSX21</strain>
        <tissue evidence="1">Leaf</tissue>
    </source>
</reference>
<organism evidence="1 2">
    <name type="scientific">Dillenia turbinata</name>
    <dbReference type="NCBI Taxonomy" id="194707"/>
    <lineage>
        <taxon>Eukaryota</taxon>
        <taxon>Viridiplantae</taxon>
        <taxon>Streptophyta</taxon>
        <taxon>Embryophyta</taxon>
        <taxon>Tracheophyta</taxon>
        <taxon>Spermatophyta</taxon>
        <taxon>Magnoliopsida</taxon>
        <taxon>eudicotyledons</taxon>
        <taxon>Gunneridae</taxon>
        <taxon>Pentapetalae</taxon>
        <taxon>Dilleniales</taxon>
        <taxon>Dilleniaceae</taxon>
        <taxon>Dillenia</taxon>
    </lineage>
</organism>
<comment type="caution">
    <text evidence="1">The sequence shown here is derived from an EMBL/GenBank/DDBJ whole genome shotgun (WGS) entry which is preliminary data.</text>
</comment>
<proteinExistence type="predicted"/>
<evidence type="ECO:0000313" key="2">
    <source>
        <dbReference type="Proteomes" id="UP001370490"/>
    </source>
</evidence>
<sequence length="91" mass="9770">FKDKNLFKAVESSNVSVFESLSPQQLLCALSLKNEDACPLLHVAASFGQMKVVRILAATGPSISGINSIDEEGWVLLHFAASIGILEIVEI</sequence>
<dbReference type="Pfam" id="PF13637">
    <property type="entry name" value="Ank_4"/>
    <property type="match status" value="1"/>
</dbReference>
<evidence type="ECO:0000313" key="1">
    <source>
        <dbReference type="EMBL" id="KAK6918655.1"/>
    </source>
</evidence>
<gene>
    <name evidence="1" type="ORF">RJ641_017077</name>
</gene>
<dbReference type="InterPro" id="IPR002110">
    <property type="entry name" value="Ankyrin_rpt"/>
</dbReference>
<dbReference type="InterPro" id="IPR036770">
    <property type="entry name" value="Ankyrin_rpt-contain_sf"/>
</dbReference>